<proteinExistence type="predicted"/>
<organism evidence="2">
    <name type="scientific">freshwater metagenome</name>
    <dbReference type="NCBI Taxonomy" id="449393"/>
    <lineage>
        <taxon>unclassified sequences</taxon>
        <taxon>metagenomes</taxon>
        <taxon>ecological metagenomes</taxon>
    </lineage>
</organism>
<dbReference type="EMBL" id="CAFBPM010000062">
    <property type="protein sequence ID" value="CAB5034340.1"/>
    <property type="molecule type" value="Genomic_DNA"/>
</dbReference>
<feature type="region of interest" description="Disordered" evidence="1">
    <location>
        <begin position="1"/>
        <end position="21"/>
    </location>
</feature>
<sequence>MLTSNPKLDGKIHTEPAPDTQPFGELNAGRWFKKVATPLVRSLY</sequence>
<accession>A0A6J7S1K4</accession>
<protein>
    <submittedName>
        <fullName evidence="2">Unannotated protein</fullName>
    </submittedName>
</protein>
<name>A0A6J7S1K4_9ZZZZ</name>
<gene>
    <name evidence="2" type="ORF">UFOPK4112_02011</name>
</gene>
<reference evidence="2" key="1">
    <citation type="submission" date="2020-05" db="EMBL/GenBank/DDBJ databases">
        <authorList>
            <person name="Chiriac C."/>
            <person name="Salcher M."/>
            <person name="Ghai R."/>
            <person name="Kavagutti S V."/>
        </authorList>
    </citation>
    <scope>NUCLEOTIDE SEQUENCE</scope>
</reference>
<dbReference type="AlphaFoldDB" id="A0A6J7S1K4"/>
<evidence type="ECO:0000256" key="1">
    <source>
        <dbReference type="SAM" id="MobiDB-lite"/>
    </source>
</evidence>
<evidence type="ECO:0000313" key="2">
    <source>
        <dbReference type="EMBL" id="CAB5034340.1"/>
    </source>
</evidence>